<protein>
    <recommendedName>
        <fullName evidence="2">RNA-binding S4 domain-containing protein</fullName>
    </recommendedName>
</protein>
<dbReference type="Pfam" id="PF01479">
    <property type="entry name" value="S4"/>
    <property type="match status" value="1"/>
</dbReference>
<name>A0A8A0RN97_9FIRM</name>
<dbReference type="Proteomes" id="UP000662904">
    <property type="component" value="Chromosome"/>
</dbReference>
<dbReference type="EMBL" id="CP059066">
    <property type="protein sequence ID" value="QSQ09352.1"/>
    <property type="molecule type" value="Genomic_DNA"/>
</dbReference>
<dbReference type="InterPro" id="IPR002942">
    <property type="entry name" value="S4_RNA-bd"/>
</dbReference>
<dbReference type="Gene3D" id="3.10.290.10">
    <property type="entry name" value="RNA-binding S4 domain"/>
    <property type="match status" value="1"/>
</dbReference>
<dbReference type="AlphaFoldDB" id="A0A8A0RN97"/>
<sequence length="254" mass="28018">MNNSDEKLFEARIKDLINIAQKNAVKRASNFLDPGEQQMAEYIAGKFPGIGFYFEGGYPEAERRIMIVFPDYLEEQPFVPPLGALRVTPTGDHKHPGHRDYLGAILGLGIAREKTGDLLVGREHCDVILKEEVLEYIGLNLARVGSVPVSVEEISIREISRPNAAFKEVKGTVASMRLDAVASLAFGISRSKIAPYIKGENLRVNFKTVKDPSTPVKEGDVISAARLGRIKVIEVGGQSKKGRTFIKIHKYASK</sequence>
<dbReference type="KEGG" id="kme:H0A61_01713"/>
<keyword evidence="4" id="KW-1185">Reference proteome</keyword>
<dbReference type="CDD" id="cd00165">
    <property type="entry name" value="S4"/>
    <property type="match status" value="1"/>
</dbReference>
<reference evidence="3" key="1">
    <citation type="submission" date="2020-07" db="EMBL/GenBank/DDBJ databases">
        <title>Koleobacter methoxysyntrophicus gen. nov., sp. nov., a novel anaerobic bacterium isolated from deep subsurface oil field and proposal of Koleobacterales ord. nov. in the phylum Firmicutes.</title>
        <authorList>
            <person name="Sakamoto S."/>
            <person name="Tamaki H."/>
        </authorList>
    </citation>
    <scope>NUCLEOTIDE SEQUENCE</scope>
    <source>
        <strain evidence="3">NRmbB1</strain>
    </source>
</reference>
<organism evidence="3 4">
    <name type="scientific">Koleobacter methoxysyntrophicus</name>
    <dbReference type="NCBI Taxonomy" id="2751313"/>
    <lineage>
        <taxon>Bacteria</taxon>
        <taxon>Bacillati</taxon>
        <taxon>Bacillota</taxon>
        <taxon>Clostridia</taxon>
        <taxon>Koleobacterales</taxon>
        <taxon>Koleobacteraceae</taxon>
        <taxon>Koleobacter</taxon>
    </lineage>
</organism>
<dbReference type="SMART" id="SM00363">
    <property type="entry name" value="S4"/>
    <property type="match status" value="1"/>
</dbReference>
<dbReference type="PANTHER" id="PTHR13633:SF3">
    <property type="entry name" value="MITOCHONDRIAL TRANSCRIPTION RESCUE FACTOR 1"/>
    <property type="match status" value="1"/>
</dbReference>
<dbReference type="SUPFAM" id="SSF55174">
    <property type="entry name" value="Alpha-L RNA-binding motif"/>
    <property type="match status" value="1"/>
</dbReference>
<evidence type="ECO:0000259" key="2">
    <source>
        <dbReference type="SMART" id="SM00363"/>
    </source>
</evidence>
<evidence type="ECO:0000313" key="3">
    <source>
        <dbReference type="EMBL" id="QSQ09352.1"/>
    </source>
</evidence>
<dbReference type="InterPro" id="IPR012677">
    <property type="entry name" value="Nucleotide-bd_a/b_plait_sf"/>
</dbReference>
<dbReference type="Gene3D" id="3.30.1370.160">
    <property type="match status" value="1"/>
</dbReference>
<gene>
    <name evidence="3" type="ORF">H0A61_01713</name>
</gene>
<dbReference type="PANTHER" id="PTHR13633">
    <property type="entry name" value="MITOCHONDRIAL TRANSCRIPTION RESCUE FACTOR 1"/>
    <property type="match status" value="1"/>
</dbReference>
<accession>A0A8A0RN97</accession>
<dbReference type="InterPro" id="IPR040591">
    <property type="entry name" value="RqcP2_RBD"/>
</dbReference>
<dbReference type="GO" id="GO:0003723">
    <property type="term" value="F:RNA binding"/>
    <property type="evidence" value="ECO:0007669"/>
    <property type="project" value="UniProtKB-KW"/>
</dbReference>
<dbReference type="InterPro" id="IPR036986">
    <property type="entry name" value="S4_RNA-bd_sf"/>
</dbReference>
<feature type="domain" description="RNA-binding S4" evidence="2">
    <location>
        <begin position="176"/>
        <end position="238"/>
    </location>
</feature>
<dbReference type="Pfam" id="PF17774">
    <property type="entry name" value="YlmH_RBD"/>
    <property type="match status" value="1"/>
</dbReference>
<dbReference type="PROSITE" id="PS50889">
    <property type="entry name" value="S4"/>
    <property type="match status" value="1"/>
</dbReference>
<dbReference type="Gene3D" id="3.30.70.330">
    <property type="match status" value="1"/>
</dbReference>
<evidence type="ECO:0000256" key="1">
    <source>
        <dbReference type="PROSITE-ProRule" id="PRU00182"/>
    </source>
</evidence>
<proteinExistence type="predicted"/>
<evidence type="ECO:0000313" key="4">
    <source>
        <dbReference type="Proteomes" id="UP000662904"/>
    </source>
</evidence>
<keyword evidence="1" id="KW-0694">RNA-binding</keyword>